<dbReference type="GO" id="GO:0016020">
    <property type="term" value="C:membrane"/>
    <property type="evidence" value="ECO:0007669"/>
    <property type="project" value="TreeGrafter"/>
</dbReference>
<dbReference type="Pfam" id="PF00561">
    <property type="entry name" value="Abhydrolase_1"/>
    <property type="match status" value="1"/>
</dbReference>
<dbReference type="GO" id="GO:0016787">
    <property type="term" value="F:hydrolase activity"/>
    <property type="evidence" value="ECO:0007669"/>
    <property type="project" value="UniProtKB-KW"/>
</dbReference>
<reference evidence="3" key="1">
    <citation type="submission" date="2016-10" db="EMBL/GenBank/DDBJ databases">
        <authorList>
            <person name="Varghese N."/>
            <person name="Submissions S."/>
        </authorList>
    </citation>
    <scope>NUCLEOTIDE SEQUENCE [LARGE SCALE GENOMIC DNA]</scope>
    <source>
        <strain evidence="3">DSM 16108</strain>
    </source>
</reference>
<dbReference type="OrthoDB" id="9805423at2"/>
<dbReference type="InterPro" id="IPR029058">
    <property type="entry name" value="AB_hydrolase_fold"/>
</dbReference>
<accession>A0A1I3UIU6</accession>
<dbReference type="PANTHER" id="PTHR43798:SF33">
    <property type="entry name" value="HYDROLASE, PUTATIVE (AFU_ORTHOLOGUE AFUA_2G14860)-RELATED"/>
    <property type="match status" value="1"/>
</dbReference>
<protein>
    <submittedName>
        <fullName evidence="2">Alpha/beta hydrolase fold</fullName>
    </submittedName>
</protein>
<dbReference type="RefSeq" id="WP_072694904.1">
    <property type="nucleotide sequence ID" value="NZ_FOSJ01000001.1"/>
</dbReference>
<dbReference type="PANTHER" id="PTHR43798">
    <property type="entry name" value="MONOACYLGLYCEROL LIPASE"/>
    <property type="match status" value="1"/>
</dbReference>
<dbReference type="InterPro" id="IPR050266">
    <property type="entry name" value="AB_hydrolase_sf"/>
</dbReference>
<keyword evidence="3" id="KW-1185">Reference proteome</keyword>
<dbReference type="Proteomes" id="UP000199589">
    <property type="component" value="Unassembled WGS sequence"/>
</dbReference>
<evidence type="ECO:0000313" key="3">
    <source>
        <dbReference type="Proteomes" id="UP000199589"/>
    </source>
</evidence>
<feature type="domain" description="AB hydrolase-1" evidence="1">
    <location>
        <begin position="23"/>
        <end position="122"/>
    </location>
</feature>
<dbReference type="SUPFAM" id="SSF53474">
    <property type="entry name" value="alpha/beta-Hydrolases"/>
    <property type="match status" value="1"/>
</dbReference>
<dbReference type="PRINTS" id="PR00111">
    <property type="entry name" value="ABHYDROLASE"/>
</dbReference>
<evidence type="ECO:0000313" key="2">
    <source>
        <dbReference type="EMBL" id="SFJ82960.1"/>
    </source>
</evidence>
<dbReference type="InterPro" id="IPR000073">
    <property type="entry name" value="AB_hydrolase_1"/>
</dbReference>
<evidence type="ECO:0000259" key="1">
    <source>
        <dbReference type="Pfam" id="PF00561"/>
    </source>
</evidence>
<dbReference type="Gene3D" id="3.40.50.1820">
    <property type="entry name" value="alpha/beta hydrolase"/>
    <property type="match status" value="1"/>
</dbReference>
<dbReference type="AlphaFoldDB" id="A0A1I3UIU6"/>
<proteinExistence type="predicted"/>
<name>A0A1I3UIU6_9LACT</name>
<dbReference type="EMBL" id="FOSJ01000001">
    <property type="protein sequence ID" value="SFJ82960.1"/>
    <property type="molecule type" value="Genomic_DNA"/>
</dbReference>
<keyword evidence="2" id="KW-0378">Hydrolase</keyword>
<organism evidence="2 3">
    <name type="scientific">Marinilactibacillus piezotolerans</name>
    <dbReference type="NCBI Taxonomy" id="258723"/>
    <lineage>
        <taxon>Bacteria</taxon>
        <taxon>Bacillati</taxon>
        <taxon>Bacillota</taxon>
        <taxon>Bacilli</taxon>
        <taxon>Lactobacillales</taxon>
        <taxon>Carnobacteriaceae</taxon>
        <taxon>Marinilactibacillus</taxon>
    </lineage>
</organism>
<gene>
    <name evidence="2" type="ORF">SAMN04488569_100114</name>
</gene>
<sequence>MNEFIYSKYAEISVDKSGTGEEAVLFIHAGIADRRMWLNETKSLAHQYFIINIDLPGFGKSKILGNEIDYTSIMQSVIEFYQLQKVTIVAASFGAKIAIDFYLIFSEYVTRMVLISPAVSGWEDSAEITEYEYMEENLNGLPELVELNYNF</sequence>